<protein>
    <recommendedName>
        <fullName evidence="8">Transmembrane protein 234 homolog</fullName>
    </recommendedName>
</protein>
<keyword evidence="7" id="KW-1185">Reference proteome</keyword>
<name>A0AAD8NQV2_TARER</name>
<evidence type="ECO:0000256" key="2">
    <source>
        <dbReference type="ARBA" id="ARBA00022692"/>
    </source>
</evidence>
<gene>
    <name evidence="6" type="ORF">QVD17_26473</name>
</gene>
<feature type="transmembrane region" description="Helical" evidence="5">
    <location>
        <begin position="86"/>
        <end position="106"/>
    </location>
</feature>
<dbReference type="AlphaFoldDB" id="A0AAD8NQV2"/>
<keyword evidence="3 5" id="KW-1133">Transmembrane helix</keyword>
<feature type="transmembrane region" description="Helical" evidence="5">
    <location>
        <begin position="58"/>
        <end position="79"/>
    </location>
</feature>
<evidence type="ECO:0000313" key="7">
    <source>
        <dbReference type="Proteomes" id="UP001229421"/>
    </source>
</evidence>
<keyword evidence="2 5" id="KW-0812">Transmembrane</keyword>
<evidence type="ECO:0000313" key="6">
    <source>
        <dbReference type="EMBL" id="KAK1417346.1"/>
    </source>
</evidence>
<keyword evidence="4 5" id="KW-0472">Membrane</keyword>
<dbReference type="Pfam" id="PF10639">
    <property type="entry name" value="TMEM234"/>
    <property type="match status" value="1"/>
</dbReference>
<evidence type="ECO:0000256" key="5">
    <source>
        <dbReference type="SAM" id="Phobius"/>
    </source>
</evidence>
<evidence type="ECO:0008006" key="8">
    <source>
        <dbReference type="Google" id="ProtNLM"/>
    </source>
</evidence>
<dbReference type="InterPro" id="IPR018908">
    <property type="entry name" value="TMEM234"/>
</dbReference>
<dbReference type="PANTHER" id="PTHR28668:SF1">
    <property type="entry name" value="TRANSMEMBRANE PROTEIN 234"/>
    <property type="match status" value="1"/>
</dbReference>
<dbReference type="PANTHER" id="PTHR28668">
    <property type="entry name" value="TRANSMEMBRANE PROTEIN 234"/>
    <property type="match status" value="1"/>
</dbReference>
<evidence type="ECO:0000256" key="4">
    <source>
        <dbReference type="ARBA" id="ARBA00023136"/>
    </source>
</evidence>
<dbReference type="EMBL" id="JAUHHV010000007">
    <property type="protein sequence ID" value="KAK1417346.1"/>
    <property type="molecule type" value="Genomic_DNA"/>
</dbReference>
<dbReference type="Proteomes" id="UP001229421">
    <property type="component" value="Unassembled WGS sequence"/>
</dbReference>
<sequence>MVIGDVEKMVTVGLIWGSTNALMRRGALIADQQLVNKQSSSTNPIFKTLMDWLNLLLIWQYSVPFIVNLSASATFFAILSDTPISLAVPVTNATTFAATAVFGMLLGEETRVGLTLFGDVYELARVGTAH</sequence>
<dbReference type="GO" id="GO:0016020">
    <property type="term" value="C:membrane"/>
    <property type="evidence" value="ECO:0007669"/>
    <property type="project" value="UniProtKB-SubCell"/>
</dbReference>
<proteinExistence type="predicted"/>
<comment type="caution">
    <text evidence="6">The sequence shown here is derived from an EMBL/GenBank/DDBJ whole genome shotgun (WGS) entry which is preliminary data.</text>
</comment>
<organism evidence="6 7">
    <name type="scientific">Tagetes erecta</name>
    <name type="common">African marigold</name>
    <dbReference type="NCBI Taxonomy" id="13708"/>
    <lineage>
        <taxon>Eukaryota</taxon>
        <taxon>Viridiplantae</taxon>
        <taxon>Streptophyta</taxon>
        <taxon>Embryophyta</taxon>
        <taxon>Tracheophyta</taxon>
        <taxon>Spermatophyta</taxon>
        <taxon>Magnoliopsida</taxon>
        <taxon>eudicotyledons</taxon>
        <taxon>Gunneridae</taxon>
        <taxon>Pentapetalae</taxon>
        <taxon>asterids</taxon>
        <taxon>campanulids</taxon>
        <taxon>Asterales</taxon>
        <taxon>Asteraceae</taxon>
        <taxon>Asteroideae</taxon>
        <taxon>Heliantheae alliance</taxon>
        <taxon>Tageteae</taxon>
        <taxon>Tagetes</taxon>
    </lineage>
</organism>
<accession>A0AAD8NQV2</accession>
<comment type="subcellular location">
    <subcellularLocation>
        <location evidence="1">Membrane</location>
        <topology evidence="1">Multi-pass membrane protein</topology>
    </subcellularLocation>
</comment>
<evidence type="ECO:0000256" key="1">
    <source>
        <dbReference type="ARBA" id="ARBA00004141"/>
    </source>
</evidence>
<evidence type="ECO:0000256" key="3">
    <source>
        <dbReference type="ARBA" id="ARBA00022989"/>
    </source>
</evidence>
<reference evidence="6" key="1">
    <citation type="journal article" date="2023" name="bioRxiv">
        <title>Improved chromosome-level genome assembly for marigold (Tagetes erecta).</title>
        <authorList>
            <person name="Jiang F."/>
            <person name="Yuan L."/>
            <person name="Wang S."/>
            <person name="Wang H."/>
            <person name="Xu D."/>
            <person name="Wang A."/>
            <person name="Fan W."/>
        </authorList>
    </citation>
    <scope>NUCLEOTIDE SEQUENCE</scope>
    <source>
        <strain evidence="6">WSJ</strain>
        <tissue evidence="6">Leaf</tissue>
    </source>
</reference>